<dbReference type="EMBL" id="CAETWZ010000177">
    <property type="protein sequence ID" value="CAB4368515.1"/>
    <property type="molecule type" value="Genomic_DNA"/>
</dbReference>
<dbReference type="EMBL" id="CAEZZL010000093">
    <property type="protein sequence ID" value="CAB4766373.1"/>
    <property type="molecule type" value="Genomic_DNA"/>
</dbReference>
<reference evidence="3" key="1">
    <citation type="submission" date="2020-05" db="EMBL/GenBank/DDBJ databases">
        <authorList>
            <person name="Chiriac C."/>
            <person name="Salcher M."/>
            <person name="Ghai R."/>
            <person name="Kavagutti S V."/>
        </authorList>
    </citation>
    <scope>NUCLEOTIDE SEQUENCE</scope>
</reference>
<name>A0A6J7TW80_9ZZZZ</name>
<gene>
    <name evidence="2" type="ORF">UFOPK2870_01055</name>
    <name evidence="1" type="ORF">UFOPK4179_01318</name>
    <name evidence="3" type="ORF">UFOPK4293_01488</name>
</gene>
<protein>
    <submittedName>
        <fullName evidence="3">Unannotated protein</fullName>
    </submittedName>
</protein>
<sequence>MQLPVPPVTVHFLLVSSTAVTVYPLGVTPDVGAATVTVTCASPATAVGVPGVLGARKTVYTFLTNGELAVPAKIYPSDNTIASLTVPPVALSYTNVLSKVPSVLNRLRFPVNDPPTIISPSDCTATVRAPLGRAAAAALVLKVASSTPAEENFFIFPVKFPTT</sequence>
<organism evidence="3">
    <name type="scientific">freshwater metagenome</name>
    <dbReference type="NCBI Taxonomy" id="449393"/>
    <lineage>
        <taxon>unclassified sequences</taxon>
        <taxon>metagenomes</taxon>
        <taxon>ecological metagenomes</taxon>
    </lineage>
</organism>
<evidence type="ECO:0000313" key="2">
    <source>
        <dbReference type="EMBL" id="CAB4766373.1"/>
    </source>
</evidence>
<evidence type="ECO:0000313" key="1">
    <source>
        <dbReference type="EMBL" id="CAB4368515.1"/>
    </source>
</evidence>
<accession>A0A6J7TW80</accession>
<dbReference type="AlphaFoldDB" id="A0A6J7TW80"/>
<proteinExistence type="predicted"/>
<evidence type="ECO:0000313" key="3">
    <source>
        <dbReference type="EMBL" id="CAB5056328.1"/>
    </source>
</evidence>
<dbReference type="EMBL" id="CAFBQH010000121">
    <property type="protein sequence ID" value="CAB5056328.1"/>
    <property type="molecule type" value="Genomic_DNA"/>
</dbReference>